<protein>
    <submittedName>
        <fullName evidence="1">Uncharacterized protein</fullName>
    </submittedName>
</protein>
<keyword evidence="2" id="KW-1185">Reference proteome</keyword>
<name>A0ABS9SEE4_9BACT</name>
<proteinExistence type="predicted"/>
<dbReference type="Proteomes" id="UP001202248">
    <property type="component" value="Unassembled WGS sequence"/>
</dbReference>
<accession>A0ABS9SEE4</accession>
<evidence type="ECO:0000313" key="1">
    <source>
        <dbReference type="EMBL" id="MCH5596730.1"/>
    </source>
</evidence>
<organism evidence="1 2">
    <name type="scientific">Niabella ginsengisoli</name>
    <dbReference type="NCBI Taxonomy" id="522298"/>
    <lineage>
        <taxon>Bacteria</taxon>
        <taxon>Pseudomonadati</taxon>
        <taxon>Bacteroidota</taxon>
        <taxon>Chitinophagia</taxon>
        <taxon>Chitinophagales</taxon>
        <taxon>Chitinophagaceae</taxon>
        <taxon>Niabella</taxon>
    </lineage>
</organism>
<dbReference type="EMBL" id="JAKWBL010000001">
    <property type="protein sequence ID" value="MCH5596730.1"/>
    <property type="molecule type" value="Genomic_DNA"/>
</dbReference>
<comment type="caution">
    <text evidence="1">The sequence shown here is derived from an EMBL/GenBank/DDBJ whole genome shotgun (WGS) entry which is preliminary data.</text>
</comment>
<reference evidence="1 2" key="1">
    <citation type="submission" date="2022-02" db="EMBL/GenBank/DDBJ databases">
        <authorList>
            <person name="Min J."/>
        </authorList>
    </citation>
    <scope>NUCLEOTIDE SEQUENCE [LARGE SCALE GENOMIC DNA]</scope>
    <source>
        <strain evidence="1 2">GR10-1</strain>
    </source>
</reference>
<evidence type="ECO:0000313" key="2">
    <source>
        <dbReference type="Proteomes" id="UP001202248"/>
    </source>
</evidence>
<gene>
    <name evidence="1" type="ORF">MKP09_01730</name>
</gene>
<sequence>MIEQSPFKRLLTLFDIFEMLAQTKDYNILNNGIVPSALLSKYKTRLQKYLLM</sequence>
<dbReference type="RefSeq" id="WP_240826150.1">
    <property type="nucleotide sequence ID" value="NZ_JAKWBL010000001.1"/>
</dbReference>